<feature type="chain" id="PRO_5003020688" description="Lipoprotein" evidence="1">
    <location>
        <begin position="25"/>
        <end position="153"/>
    </location>
</feature>
<proteinExistence type="predicted"/>
<dbReference type="Proteomes" id="UP000000322">
    <property type="component" value="Chromosome"/>
</dbReference>
<protein>
    <recommendedName>
        <fullName evidence="4">Lipoprotein</fullName>
    </recommendedName>
</protein>
<dbReference type="KEGG" id="ske:Sked_00300"/>
<dbReference type="AlphaFoldDB" id="D1BI32"/>
<feature type="signal peptide" evidence="1">
    <location>
        <begin position="1"/>
        <end position="24"/>
    </location>
</feature>
<keyword evidence="3" id="KW-1185">Reference proteome</keyword>
<dbReference type="STRING" id="446469.Sked_00300"/>
<accession>D1BI32</accession>
<gene>
    <name evidence="2" type="ordered locus">Sked_00300</name>
</gene>
<keyword evidence="1" id="KW-0732">Signal</keyword>
<organism evidence="2 3">
    <name type="scientific">Sanguibacter keddieii (strain ATCC 51767 / DSM 10542 / NCFB 3025 / ST-74)</name>
    <dbReference type="NCBI Taxonomy" id="446469"/>
    <lineage>
        <taxon>Bacteria</taxon>
        <taxon>Bacillati</taxon>
        <taxon>Actinomycetota</taxon>
        <taxon>Actinomycetes</taxon>
        <taxon>Micrococcales</taxon>
        <taxon>Sanguibacteraceae</taxon>
        <taxon>Sanguibacter</taxon>
    </lineage>
</organism>
<sequence>MKRIAVVMCSLVLLSACSGGDDSASEGSSPSTSAQSGATAQAVSKDPLAVCEALFDGEADSPMGRLAALDGVVVDEAGLTEVNDIRQELVAAIAKSPTDLAANIEALRAPLGDVISQVSSGTADVMVDSAAVATATTDLTATCDEAGYTVPAA</sequence>
<evidence type="ECO:0000313" key="3">
    <source>
        <dbReference type="Proteomes" id="UP000000322"/>
    </source>
</evidence>
<dbReference type="EMBL" id="CP001819">
    <property type="protein sequence ID" value="ACZ20006.1"/>
    <property type="molecule type" value="Genomic_DNA"/>
</dbReference>
<evidence type="ECO:0000256" key="1">
    <source>
        <dbReference type="SAM" id="SignalP"/>
    </source>
</evidence>
<name>D1BI32_SANKS</name>
<evidence type="ECO:0000313" key="2">
    <source>
        <dbReference type="EMBL" id="ACZ20006.1"/>
    </source>
</evidence>
<dbReference type="PROSITE" id="PS51257">
    <property type="entry name" value="PROKAR_LIPOPROTEIN"/>
    <property type="match status" value="1"/>
</dbReference>
<evidence type="ECO:0008006" key="4">
    <source>
        <dbReference type="Google" id="ProtNLM"/>
    </source>
</evidence>
<dbReference type="HOGENOM" id="CLU_1711998_0_0_11"/>
<reference evidence="2 3" key="1">
    <citation type="journal article" date="2009" name="Stand. Genomic Sci.">
        <title>Complete genome sequence of Sanguibacter keddieii type strain (ST-74).</title>
        <authorList>
            <person name="Ivanova N."/>
            <person name="Sikorski J."/>
            <person name="Sims D."/>
            <person name="Brettin T."/>
            <person name="Detter J.C."/>
            <person name="Han C."/>
            <person name="Lapidus A."/>
            <person name="Copeland A."/>
            <person name="Glavina Del Rio T."/>
            <person name="Nolan M."/>
            <person name="Chen F."/>
            <person name="Lucas S."/>
            <person name="Tice H."/>
            <person name="Cheng J.F."/>
            <person name="Bruce D."/>
            <person name="Goodwin L."/>
            <person name="Pitluck S."/>
            <person name="Pati A."/>
            <person name="Mavromatis K."/>
            <person name="Chen A."/>
            <person name="Palaniappan K."/>
            <person name="D'haeseleer P."/>
            <person name="Chain P."/>
            <person name="Bristow J."/>
            <person name="Eisen J.A."/>
            <person name="Markowitz V."/>
            <person name="Hugenholtz P."/>
            <person name="Goker M."/>
            <person name="Pukall R."/>
            <person name="Klenk H.P."/>
            <person name="Kyrpides N.C."/>
        </authorList>
    </citation>
    <scope>NUCLEOTIDE SEQUENCE [LARGE SCALE GENOMIC DNA]</scope>
    <source>
        <strain evidence="3">ATCC 51767 / DSM 10542 / NCFB 3025 / ST-74</strain>
    </source>
</reference>